<gene>
    <name evidence="7" type="ORF">ESU54_09655</name>
</gene>
<keyword evidence="6" id="KW-0175">Coiled coil</keyword>
<reference evidence="7 8" key="1">
    <citation type="submission" date="2019-08" db="EMBL/GenBank/DDBJ databases">
        <title>Genome of Aequorivita antarctica SW49 (type strain).</title>
        <authorList>
            <person name="Bowman J.P."/>
        </authorList>
    </citation>
    <scope>NUCLEOTIDE SEQUENCE [LARGE SCALE GENOMIC DNA]</scope>
    <source>
        <strain evidence="7 8">SW49</strain>
    </source>
</reference>
<dbReference type="RefSeq" id="WP_111844302.1">
    <property type="nucleotide sequence ID" value="NZ_UEGI01000005.1"/>
</dbReference>
<evidence type="ECO:0000256" key="4">
    <source>
        <dbReference type="ARBA" id="ARBA00022989"/>
    </source>
</evidence>
<dbReference type="OrthoDB" id="9804152at2"/>
<proteinExistence type="inferred from homology"/>
<dbReference type="Pfam" id="PF04011">
    <property type="entry name" value="LemA"/>
    <property type="match status" value="1"/>
</dbReference>
<keyword evidence="4" id="KW-1133">Transmembrane helix</keyword>
<dbReference type="InterPro" id="IPR007156">
    <property type="entry name" value="MamQ_LemA"/>
</dbReference>
<keyword evidence="8" id="KW-1185">Reference proteome</keyword>
<keyword evidence="3" id="KW-0812">Transmembrane</keyword>
<dbReference type="PANTHER" id="PTHR34478">
    <property type="entry name" value="PROTEIN LEMA"/>
    <property type="match status" value="1"/>
</dbReference>
<evidence type="ECO:0000313" key="7">
    <source>
        <dbReference type="EMBL" id="TXD72909.1"/>
    </source>
</evidence>
<evidence type="ECO:0000256" key="5">
    <source>
        <dbReference type="ARBA" id="ARBA00023136"/>
    </source>
</evidence>
<dbReference type="AlphaFoldDB" id="A0A5C6YYW8"/>
<evidence type="ECO:0000256" key="1">
    <source>
        <dbReference type="ARBA" id="ARBA00004167"/>
    </source>
</evidence>
<protein>
    <submittedName>
        <fullName evidence="7">LemA family protein</fullName>
    </submittedName>
</protein>
<evidence type="ECO:0000256" key="2">
    <source>
        <dbReference type="ARBA" id="ARBA00008854"/>
    </source>
</evidence>
<dbReference type="SUPFAM" id="SSF140478">
    <property type="entry name" value="LemA-like"/>
    <property type="match status" value="1"/>
</dbReference>
<sequence>MKKWLPIIIILGLILLIGAYMASLNNKLVVLDQNATAQWANVESSYQRRADLIPNIVSTAKGYAEFEQSTLIAVTEARSKATSVTIDPTNITPEQLTQYQEAQAGVTSALSRLLAVFERYPDLKANENFKELINELERTENRINVERNRFNGSAKELNTKLNQFPTKMFAGMLGFHEKPYFKADAGSENAPKVEFDFGKDKK</sequence>
<evidence type="ECO:0000256" key="3">
    <source>
        <dbReference type="ARBA" id="ARBA00022692"/>
    </source>
</evidence>
<name>A0A5C6YYW8_9FLAO</name>
<dbReference type="PANTHER" id="PTHR34478:SF2">
    <property type="entry name" value="MEMBRANE PROTEIN"/>
    <property type="match status" value="1"/>
</dbReference>
<dbReference type="InterPro" id="IPR023353">
    <property type="entry name" value="LemA-like_dom_sf"/>
</dbReference>
<dbReference type="Proteomes" id="UP000321497">
    <property type="component" value="Unassembled WGS sequence"/>
</dbReference>
<comment type="caution">
    <text evidence="7">The sequence shown here is derived from an EMBL/GenBank/DDBJ whole genome shotgun (WGS) entry which is preliminary data.</text>
</comment>
<evidence type="ECO:0000256" key="6">
    <source>
        <dbReference type="SAM" id="Coils"/>
    </source>
</evidence>
<evidence type="ECO:0000313" key="8">
    <source>
        <dbReference type="Proteomes" id="UP000321497"/>
    </source>
</evidence>
<organism evidence="7 8">
    <name type="scientific">Aequorivita antarctica</name>
    <dbReference type="NCBI Taxonomy" id="153266"/>
    <lineage>
        <taxon>Bacteria</taxon>
        <taxon>Pseudomonadati</taxon>
        <taxon>Bacteroidota</taxon>
        <taxon>Flavobacteriia</taxon>
        <taxon>Flavobacteriales</taxon>
        <taxon>Flavobacteriaceae</taxon>
        <taxon>Aequorivita</taxon>
    </lineage>
</organism>
<keyword evidence="5" id="KW-0472">Membrane</keyword>
<comment type="similarity">
    <text evidence="2">Belongs to the LemA family.</text>
</comment>
<dbReference type="GO" id="GO:0016020">
    <property type="term" value="C:membrane"/>
    <property type="evidence" value="ECO:0007669"/>
    <property type="project" value="UniProtKB-SubCell"/>
</dbReference>
<accession>A0A5C6YYW8</accession>
<comment type="subcellular location">
    <subcellularLocation>
        <location evidence="1">Membrane</location>
        <topology evidence="1">Single-pass membrane protein</topology>
    </subcellularLocation>
</comment>
<feature type="coiled-coil region" evidence="6">
    <location>
        <begin position="122"/>
        <end position="149"/>
    </location>
</feature>
<dbReference type="Gene3D" id="1.20.1440.20">
    <property type="entry name" value="LemA-like domain"/>
    <property type="match status" value="1"/>
</dbReference>
<dbReference type="EMBL" id="VORT01000006">
    <property type="protein sequence ID" value="TXD72909.1"/>
    <property type="molecule type" value="Genomic_DNA"/>
</dbReference>